<sequence length="220" mass="23705">MKIAALSRLAVVILALASCAPIREDAAALPPPLALKAVMVDRASPNYEIANLEIAVKPEGQGGISRGMVVRVTEPVTVYRLWSGPQAVNAHGQTNRMGQWWSYDAPSGQRDRYRVDYEICNAWNDLTWVASCTLKAGAVVAIGPGQSVSEDACGQPGEAYPANKFKWQIYVDKAWARPQELECPNPAHDYANDPTDISKPLGLGAGGHVADKTVPTKLPE</sequence>
<dbReference type="AlphaFoldDB" id="A4TYG5"/>
<protein>
    <recommendedName>
        <fullName evidence="4">Secreted protein</fullName>
    </recommendedName>
</protein>
<organism evidence="3">
    <name type="scientific">Magnetospirillum gryphiswaldense</name>
    <dbReference type="NCBI Taxonomy" id="55518"/>
    <lineage>
        <taxon>Bacteria</taxon>
        <taxon>Pseudomonadati</taxon>
        <taxon>Pseudomonadota</taxon>
        <taxon>Alphaproteobacteria</taxon>
        <taxon>Rhodospirillales</taxon>
        <taxon>Rhodospirillaceae</taxon>
        <taxon>Magnetospirillum</taxon>
    </lineage>
</organism>
<reference evidence="3" key="1">
    <citation type="journal article" date="2007" name="J. Bacteriol.">
        <title>Comparative genome analysis of four magnetotactic bacteria reveals a complex set of group-specific genes implicated in magnetosome biomineralization and function.</title>
        <authorList>
            <person name="Richter M."/>
            <person name="Kube M."/>
            <person name="Bazylinski D.A."/>
            <person name="Lombardot T."/>
            <person name="Gloeckner F.O."/>
            <person name="Reinhardt R."/>
            <person name="Schueler D."/>
        </authorList>
    </citation>
    <scope>NUCLEOTIDE SEQUENCE</scope>
    <source>
        <strain evidence="3">MSR-1</strain>
    </source>
</reference>
<dbReference type="RefSeq" id="WP_106002754.1">
    <property type="nucleotide sequence ID" value="NZ_CP027527.1"/>
</dbReference>
<dbReference type="EMBL" id="CU459003">
    <property type="protein sequence ID" value="CAM75672.1"/>
    <property type="molecule type" value="Genomic_DNA"/>
</dbReference>
<evidence type="ECO:0008006" key="4">
    <source>
        <dbReference type="Google" id="ProtNLM"/>
    </source>
</evidence>
<evidence type="ECO:0000256" key="1">
    <source>
        <dbReference type="SAM" id="MobiDB-lite"/>
    </source>
</evidence>
<feature type="signal peptide" evidence="2">
    <location>
        <begin position="1"/>
        <end position="17"/>
    </location>
</feature>
<feature type="region of interest" description="Disordered" evidence="1">
    <location>
        <begin position="184"/>
        <end position="220"/>
    </location>
</feature>
<gene>
    <name evidence="3" type="ORF">MGR_3395</name>
</gene>
<feature type="chain" id="PRO_5002673180" description="Secreted protein" evidence="2">
    <location>
        <begin position="18"/>
        <end position="220"/>
    </location>
</feature>
<accession>A4TYG5</accession>
<dbReference type="PROSITE" id="PS51257">
    <property type="entry name" value="PROKAR_LIPOPROTEIN"/>
    <property type="match status" value="1"/>
</dbReference>
<name>A4TYG5_9PROT</name>
<proteinExistence type="predicted"/>
<evidence type="ECO:0000256" key="2">
    <source>
        <dbReference type="SAM" id="SignalP"/>
    </source>
</evidence>
<evidence type="ECO:0000313" key="3">
    <source>
        <dbReference type="EMBL" id="CAM75672.1"/>
    </source>
</evidence>
<keyword evidence="2" id="KW-0732">Signal</keyword>